<dbReference type="Pfam" id="PF01636">
    <property type="entry name" value="APH"/>
    <property type="match status" value="1"/>
</dbReference>
<dbReference type="Proteomes" id="UP000250642">
    <property type="component" value="Unassembled WGS sequence"/>
</dbReference>
<protein>
    <submittedName>
        <fullName evidence="2">Aminoglycoside phosphotransferase family protein</fullName>
    </submittedName>
</protein>
<dbReference type="EMBL" id="QEVW01000025">
    <property type="protein sequence ID" value="RAW10428.1"/>
    <property type="molecule type" value="Genomic_DNA"/>
</dbReference>
<name>A0A329QJ06_9BACL</name>
<dbReference type="AlphaFoldDB" id="A0A329QJ06"/>
<dbReference type="InterPro" id="IPR002575">
    <property type="entry name" value="Aminoglycoside_PTrfase"/>
</dbReference>
<dbReference type="SUPFAM" id="SSF56112">
    <property type="entry name" value="Protein kinase-like (PK-like)"/>
    <property type="match status" value="1"/>
</dbReference>
<evidence type="ECO:0000259" key="1">
    <source>
        <dbReference type="Pfam" id="PF01636"/>
    </source>
</evidence>
<keyword evidence="2" id="KW-0808">Transferase</keyword>
<dbReference type="PANTHER" id="PTHR21310">
    <property type="entry name" value="AMINOGLYCOSIDE PHOSPHOTRANSFERASE-RELATED-RELATED"/>
    <property type="match status" value="1"/>
</dbReference>
<accession>A0A329QJ06</accession>
<comment type="caution">
    <text evidence="2">The sequence shown here is derived from an EMBL/GenBank/DDBJ whole genome shotgun (WGS) entry which is preliminary data.</text>
</comment>
<dbReference type="GO" id="GO:0016740">
    <property type="term" value="F:transferase activity"/>
    <property type="evidence" value="ECO:0007669"/>
    <property type="project" value="UniProtKB-KW"/>
</dbReference>
<dbReference type="InterPro" id="IPR011009">
    <property type="entry name" value="Kinase-like_dom_sf"/>
</dbReference>
<feature type="domain" description="Aminoglycoside phosphotransferase" evidence="1">
    <location>
        <begin position="28"/>
        <end position="263"/>
    </location>
</feature>
<evidence type="ECO:0000313" key="3">
    <source>
        <dbReference type="Proteomes" id="UP000250642"/>
    </source>
</evidence>
<sequence length="315" mass="35648">MKDTMAVQAQTIAGEFFQEQVRSSYPIIGKGFVNQVCLVETERHKVVVRMNNKVHYPTFIKEKWCIEQAAAAGIPGPYTLSVGVKDELAYMIQTFVEGDNGLDSKVAPTDIWRKLGEYARRIHSIQVTGFGEELIDPIQGTFHSPPHPGSDGSWKGYVQYNIDSLTERDPLLELGVIKKRESKIVRQWFEQLQDEKFRFGLCHGDISLKNTIVHPTGQLILLDWGSAEVTVVPHGDVIHLMGCQLRGEGPDTEQLKAFLEGYGMSMEELGLTRHLLLLKAFDTLRWAMDKRPDQVNHYAGSAKQVFNMVSDRFRN</sequence>
<gene>
    <name evidence="2" type="ORF">DC345_28115</name>
</gene>
<dbReference type="Gene3D" id="3.90.1200.10">
    <property type="match status" value="1"/>
</dbReference>
<reference evidence="2 3" key="1">
    <citation type="submission" date="2018-04" db="EMBL/GenBank/DDBJ databases">
        <title>Paenibacillus taichungensis Genome sequencing and assembly.</title>
        <authorList>
            <person name="Xu J."/>
            <person name="Rensing C."/>
            <person name="Mazhar H.S."/>
        </authorList>
    </citation>
    <scope>NUCLEOTIDE SEQUENCE [LARGE SCALE GENOMIC DNA]</scope>
    <source>
        <strain evidence="2 3">NC1</strain>
    </source>
</reference>
<evidence type="ECO:0000313" key="2">
    <source>
        <dbReference type="EMBL" id="RAW10428.1"/>
    </source>
</evidence>
<organism evidence="2 3">
    <name type="scientific">Paenibacillus taichungensis</name>
    <dbReference type="NCBI Taxonomy" id="484184"/>
    <lineage>
        <taxon>Bacteria</taxon>
        <taxon>Bacillati</taxon>
        <taxon>Bacillota</taxon>
        <taxon>Bacilli</taxon>
        <taxon>Bacillales</taxon>
        <taxon>Paenibacillaceae</taxon>
        <taxon>Paenibacillus</taxon>
    </lineage>
</organism>
<proteinExistence type="predicted"/>
<dbReference type="RefSeq" id="WP_113055956.1">
    <property type="nucleotide sequence ID" value="NZ_CP175536.1"/>
</dbReference>
<dbReference type="InterPro" id="IPR051678">
    <property type="entry name" value="AGP_Transferase"/>
</dbReference>